<feature type="transmembrane region" description="Helical" evidence="7">
    <location>
        <begin position="382"/>
        <end position="401"/>
    </location>
</feature>
<feature type="transmembrane region" description="Helical" evidence="7">
    <location>
        <begin position="142"/>
        <end position="160"/>
    </location>
</feature>
<dbReference type="Proteomes" id="UP000193642">
    <property type="component" value="Unassembled WGS sequence"/>
</dbReference>
<dbReference type="STRING" id="329046.A0A1Y2D298"/>
<feature type="transmembrane region" description="Helical" evidence="7">
    <location>
        <begin position="355"/>
        <end position="376"/>
    </location>
</feature>
<dbReference type="InterPro" id="IPR004840">
    <property type="entry name" value="Amino_acid_permease_CS"/>
</dbReference>
<keyword evidence="5 7" id="KW-1133">Transmembrane helix</keyword>
<dbReference type="EMBL" id="MCGO01000001">
    <property type="protein sequence ID" value="ORY53412.1"/>
    <property type="molecule type" value="Genomic_DNA"/>
</dbReference>
<protein>
    <recommendedName>
        <fullName evidence="8">Amino acid permease/ SLC12A domain-containing protein</fullName>
    </recommendedName>
</protein>
<name>A0A1Y2D298_9FUNG</name>
<evidence type="ECO:0000313" key="9">
    <source>
        <dbReference type="EMBL" id="ORY53412.1"/>
    </source>
</evidence>
<feature type="transmembrane region" description="Helical" evidence="7">
    <location>
        <begin position="258"/>
        <end position="277"/>
    </location>
</feature>
<reference evidence="9 10" key="1">
    <citation type="submission" date="2016-07" db="EMBL/GenBank/DDBJ databases">
        <title>Pervasive Adenine N6-methylation of Active Genes in Fungi.</title>
        <authorList>
            <consortium name="DOE Joint Genome Institute"/>
            <person name="Mondo S.J."/>
            <person name="Dannebaum R.O."/>
            <person name="Kuo R.C."/>
            <person name="Labutti K."/>
            <person name="Haridas S."/>
            <person name="Kuo A."/>
            <person name="Salamov A."/>
            <person name="Ahrendt S.R."/>
            <person name="Lipzen A."/>
            <person name="Sullivan W."/>
            <person name="Andreopoulos W.B."/>
            <person name="Clum A."/>
            <person name="Lindquist E."/>
            <person name="Daum C."/>
            <person name="Ramamoorthy G.K."/>
            <person name="Gryganskyi A."/>
            <person name="Culley D."/>
            <person name="Magnuson J.K."/>
            <person name="James T.Y."/>
            <person name="O'Malley M.A."/>
            <person name="Stajich J.E."/>
            <person name="Spatafora J.W."/>
            <person name="Visel A."/>
            <person name="Grigoriev I.V."/>
        </authorList>
    </citation>
    <scope>NUCLEOTIDE SEQUENCE [LARGE SCALE GENOMIC DNA]</scope>
    <source>
        <strain evidence="9 10">JEL800</strain>
    </source>
</reference>
<dbReference type="FunFam" id="1.20.1740.10:FF:000001">
    <property type="entry name" value="Amino acid permease"/>
    <property type="match status" value="1"/>
</dbReference>
<sequence length="546" mass="59429">MGYDEKSGDQGEVVVVHTQPGSKLHRNMRARHLEMIAIGGSIGTGLLKKSGGAVYNAGPVGALLCFAIVGLQVFGVITGLGEMATLLPVDGAFSHLPARFVNEALGFASGWNYWLTWALCTPAELSAIASFMTFWTTNVQGWVWSAVYLAPLVLVNFGGVRHFAEVEYTLSLIKVVVISLFILVGTLVWFGVGGGGFLGFKNWAPAFVGATPLDQFTNMSTGGFVTAFFSYAGTELIGVTSGEVANPRKSVPRAIKGTFVRIIVFYIISIFLVGLLLPPDSKILNPSNPISQSPFVYVYNVIGIRFAADVMNAVIIVAALSASNSALYACSRTLMRLADEGNAPKFFNYVSKNGVPVYALGLTVLFAIISVIGGYAVGSGQIFNFLSNMAGLGILIAWNIISITHLRFRRGYLAQGKKLEDLPYVAPFFPYADYLSLVIGFALGAFILFGTFYNVTNFNLDWWMNNSWIYSGVPLIFILYIGRAAYEGHKSGKGLLHGFKLKAFEDMDFETGKFVETEADLAENAELEGKPKTTKEWIQRITYKLF</sequence>
<keyword evidence="10" id="KW-1185">Reference proteome</keyword>
<accession>A0A1Y2D298</accession>
<feature type="transmembrane region" description="Helical" evidence="7">
    <location>
        <begin position="297"/>
        <end position="322"/>
    </location>
</feature>
<evidence type="ECO:0000256" key="4">
    <source>
        <dbReference type="ARBA" id="ARBA00022970"/>
    </source>
</evidence>
<evidence type="ECO:0000256" key="6">
    <source>
        <dbReference type="ARBA" id="ARBA00023136"/>
    </source>
</evidence>
<keyword evidence="4" id="KW-0029">Amino-acid transport</keyword>
<dbReference type="PIRSF" id="PIRSF006060">
    <property type="entry name" value="AA_transporter"/>
    <property type="match status" value="1"/>
</dbReference>
<keyword evidence="3 7" id="KW-0812">Transmembrane</keyword>
<evidence type="ECO:0000256" key="2">
    <source>
        <dbReference type="ARBA" id="ARBA00022448"/>
    </source>
</evidence>
<feature type="transmembrane region" description="Helical" evidence="7">
    <location>
        <begin position="434"/>
        <end position="455"/>
    </location>
</feature>
<comment type="caution">
    <text evidence="9">The sequence shown here is derived from an EMBL/GenBank/DDBJ whole genome shotgun (WGS) entry which is preliminary data.</text>
</comment>
<evidence type="ECO:0000256" key="7">
    <source>
        <dbReference type="SAM" id="Phobius"/>
    </source>
</evidence>
<dbReference type="AlphaFoldDB" id="A0A1Y2D298"/>
<keyword evidence="6 7" id="KW-0472">Membrane</keyword>
<feature type="transmembrane region" description="Helical" evidence="7">
    <location>
        <begin position="53"/>
        <end position="77"/>
    </location>
</feature>
<dbReference type="PANTHER" id="PTHR43341:SF1">
    <property type="entry name" value="GENERAL AMINO-ACID PERMEASE GAP1"/>
    <property type="match status" value="1"/>
</dbReference>
<organism evidence="9 10">
    <name type="scientific">Rhizoclosmatium globosum</name>
    <dbReference type="NCBI Taxonomy" id="329046"/>
    <lineage>
        <taxon>Eukaryota</taxon>
        <taxon>Fungi</taxon>
        <taxon>Fungi incertae sedis</taxon>
        <taxon>Chytridiomycota</taxon>
        <taxon>Chytridiomycota incertae sedis</taxon>
        <taxon>Chytridiomycetes</taxon>
        <taxon>Chytridiales</taxon>
        <taxon>Chytriomycetaceae</taxon>
        <taxon>Rhizoclosmatium</taxon>
    </lineage>
</organism>
<gene>
    <name evidence="9" type="ORF">BCR33DRAFT_844749</name>
</gene>
<dbReference type="PANTHER" id="PTHR43341">
    <property type="entry name" value="AMINO ACID PERMEASE"/>
    <property type="match status" value="1"/>
</dbReference>
<dbReference type="PROSITE" id="PS00218">
    <property type="entry name" value="AMINO_ACID_PERMEASE_1"/>
    <property type="match status" value="1"/>
</dbReference>
<keyword evidence="2" id="KW-0813">Transport</keyword>
<feature type="domain" description="Amino acid permease/ SLC12A" evidence="8">
    <location>
        <begin position="32"/>
        <end position="486"/>
    </location>
</feature>
<dbReference type="InterPro" id="IPR004841">
    <property type="entry name" value="AA-permease/SLC12A_dom"/>
</dbReference>
<dbReference type="GO" id="GO:0015171">
    <property type="term" value="F:amino acid transmembrane transporter activity"/>
    <property type="evidence" value="ECO:0007669"/>
    <property type="project" value="TreeGrafter"/>
</dbReference>
<dbReference type="GO" id="GO:0016020">
    <property type="term" value="C:membrane"/>
    <property type="evidence" value="ECO:0007669"/>
    <property type="project" value="UniProtKB-SubCell"/>
</dbReference>
<dbReference type="Pfam" id="PF00324">
    <property type="entry name" value="AA_permease"/>
    <property type="match status" value="1"/>
</dbReference>
<comment type="subcellular location">
    <subcellularLocation>
        <location evidence="1">Membrane</location>
        <topology evidence="1">Multi-pass membrane protein</topology>
    </subcellularLocation>
</comment>
<proteinExistence type="predicted"/>
<dbReference type="Gene3D" id="1.20.1740.10">
    <property type="entry name" value="Amino acid/polyamine transporter I"/>
    <property type="match status" value="1"/>
</dbReference>
<evidence type="ECO:0000256" key="1">
    <source>
        <dbReference type="ARBA" id="ARBA00004141"/>
    </source>
</evidence>
<feature type="transmembrane region" description="Helical" evidence="7">
    <location>
        <begin position="172"/>
        <end position="192"/>
    </location>
</feature>
<evidence type="ECO:0000313" key="10">
    <source>
        <dbReference type="Proteomes" id="UP000193642"/>
    </source>
</evidence>
<evidence type="ECO:0000256" key="3">
    <source>
        <dbReference type="ARBA" id="ARBA00022692"/>
    </source>
</evidence>
<feature type="transmembrane region" description="Helical" evidence="7">
    <location>
        <begin position="467"/>
        <end position="486"/>
    </location>
</feature>
<dbReference type="OrthoDB" id="3900342at2759"/>
<dbReference type="InterPro" id="IPR050524">
    <property type="entry name" value="APC_YAT"/>
</dbReference>
<evidence type="ECO:0000256" key="5">
    <source>
        <dbReference type="ARBA" id="ARBA00022989"/>
    </source>
</evidence>
<evidence type="ECO:0000259" key="8">
    <source>
        <dbReference type="Pfam" id="PF00324"/>
    </source>
</evidence>